<sequence length="106" mass="11525">MEIAKRNRIANCNRIASETARDHGAFTLEHGDDAAHCSNGLNAQNFRNAAPDDRAIYRRWIRGAIMMYGLLAFAAGAVVWINRTGIGPTQLTSLSSPSSMRPGHGD</sequence>
<protein>
    <submittedName>
        <fullName evidence="3">Uncharacterized protein</fullName>
    </submittedName>
</protein>
<accession>A0A1G7L5U9</accession>
<feature type="compositionally biased region" description="Low complexity" evidence="1">
    <location>
        <begin position="88"/>
        <end position="99"/>
    </location>
</feature>
<evidence type="ECO:0000256" key="1">
    <source>
        <dbReference type="SAM" id="MobiDB-lite"/>
    </source>
</evidence>
<keyword evidence="2" id="KW-1133">Transmembrane helix</keyword>
<evidence type="ECO:0000256" key="2">
    <source>
        <dbReference type="SAM" id="Phobius"/>
    </source>
</evidence>
<keyword evidence="2" id="KW-0472">Membrane</keyword>
<dbReference type="RefSeq" id="WP_092089665.1">
    <property type="nucleotide sequence ID" value="NZ_FMZW01000056.1"/>
</dbReference>
<organism evidence="3 4">
    <name type="scientific">Bradyrhizobium brasilense</name>
    <dbReference type="NCBI Taxonomy" id="1419277"/>
    <lineage>
        <taxon>Bacteria</taxon>
        <taxon>Pseudomonadati</taxon>
        <taxon>Pseudomonadota</taxon>
        <taxon>Alphaproteobacteria</taxon>
        <taxon>Hyphomicrobiales</taxon>
        <taxon>Nitrobacteraceae</taxon>
        <taxon>Bradyrhizobium</taxon>
    </lineage>
</organism>
<evidence type="ECO:0000313" key="3">
    <source>
        <dbReference type="EMBL" id="SDF44450.1"/>
    </source>
</evidence>
<feature type="transmembrane region" description="Helical" evidence="2">
    <location>
        <begin position="60"/>
        <end position="81"/>
    </location>
</feature>
<dbReference type="EMBL" id="FMZW01000056">
    <property type="protein sequence ID" value="SDF44450.1"/>
    <property type="molecule type" value="Genomic_DNA"/>
</dbReference>
<keyword evidence="2" id="KW-0812">Transmembrane</keyword>
<dbReference type="AlphaFoldDB" id="A0A1G7L5U9"/>
<gene>
    <name evidence="3" type="ORF">SAMN05216337_105622</name>
</gene>
<dbReference type="Proteomes" id="UP000199245">
    <property type="component" value="Unassembled WGS sequence"/>
</dbReference>
<evidence type="ECO:0000313" key="4">
    <source>
        <dbReference type="Proteomes" id="UP000199245"/>
    </source>
</evidence>
<reference evidence="3 4" key="1">
    <citation type="submission" date="2016-10" db="EMBL/GenBank/DDBJ databases">
        <authorList>
            <person name="de Groot N.N."/>
        </authorList>
    </citation>
    <scope>NUCLEOTIDE SEQUENCE [LARGE SCALE GENOMIC DNA]</scope>
    <source>
        <strain evidence="3 4">R5</strain>
    </source>
</reference>
<proteinExistence type="predicted"/>
<name>A0A1G7L5U9_9BRAD</name>
<feature type="region of interest" description="Disordered" evidence="1">
    <location>
        <begin position="87"/>
        <end position="106"/>
    </location>
</feature>